<evidence type="ECO:0000256" key="1">
    <source>
        <dbReference type="SAM" id="MobiDB-lite"/>
    </source>
</evidence>
<feature type="compositionally biased region" description="Basic and acidic residues" evidence="1">
    <location>
        <begin position="146"/>
        <end position="177"/>
    </location>
</feature>
<evidence type="ECO:0000313" key="2">
    <source>
        <dbReference type="EMBL" id="EJK60340.1"/>
    </source>
</evidence>
<feature type="compositionally biased region" description="Basic and acidic residues" evidence="1">
    <location>
        <begin position="316"/>
        <end position="327"/>
    </location>
</feature>
<dbReference type="Proteomes" id="UP000266841">
    <property type="component" value="Unassembled WGS sequence"/>
</dbReference>
<evidence type="ECO:0000313" key="3">
    <source>
        <dbReference type="Proteomes" id="UP000266841"/>
    </source>
</evidence>
<name>K0S505_THAOC</name>
<sequence length="327" mass="35939">MLAGSLTFPVGGHRPAPTERWSTVARRIAIPCRCCTVCARGPLLTRSTSAERTLRVAGQEGKSITLADMITSIHWMKLEAGSWQVILSNIWHVLNRHCSEGDVASPKPVAGLLVKDALGVIMQPLVDQRKRPAQAHGSLGEANVDGLDRRPQRLEDREQYRVADDVRQQHRLEEAPVRQRVGRQRVTVGRERRPEDRDDRPRGQVADARRHVRRDVVVYYALDAGQLHERRDVVRRPAVALEVEGDVAHGEVGVAPYEGPDGRVDPAPVRGEAAAETGAGRRRGRPPAAPDVHAPEARGALPGAGSAGARTGRARRCCDTRDQRLWA</sequence>
<dbReference type="OrthoDB" id="5212574at2759"/>
<feature type="region of interest" description="Disordered" evidence="1">
    <location>
        <begin position="129"/>
        <end position="208"/>
    </location>
</feature>
<feature type="region of interest" description="Disordered" evidence="1">
    <location>
        <begin position="252"/>
        <end position="327"/>
    </location>
</feature>
<keyword evidence="3" id="KW-1185">Reference proteome</keyword>
<dbReference type="AlphaFoldDB" id="K0S505"/>
<protein>
    <submittedName>
        <fullName evidence="2">Uncharacterized protein</fullName>
    </submittedName>
</protein>
<reference evidence="2 3" key="1">
    <citation type="journal article" date="2012" name="Genome Biol.">
        <title>Genome and low-iron response of an oceanic diatom adapted to chronic iron limitation.</title>
        <authorList>
            <person name="Lommer M."/>
            <person name="Specht M."/>
            <person name="Roy A.S."/>
            <person name="Kraemer L."/>
            <person name="Andreson R."/>
            <person name="Gutowska M.A."/>
            <person name="Wolf J."/>
            <person name="Bergner S.V."/>
            <person name="Schilhabel M.B."/>
            <person name="Klostermeier U.C."/>
            <person name="Beiko R.G."/>
            <person name="Rosenstiel P."/>
            <person name="Hippler M."/>
            <person name="Laroche J."/>
        </authorList>
    </citation>
    <scope>NUCLEOTIDE SEQUENCE [LARGE SCALE GENOMIC DNA]</scope>
    <source>
        <strain evidence="2 3">CCMP1005</strain>
    </source>
</reference>
<organism evidence="2 3">
    <name type="scientific">Thalassiosira oceanica</name>
    <name type="common">Marine diatom</name>
    <dbReference type="NCBI Taxonomy" id="159749"/>
    <lineage>
        <taxon>Eukaryota</taxon>
        <taxon>Sar</taxon>
        <taxon>Stramenopiles</taxon>
        <taxon>Ochrophyta</taxon>
        <taxon>Bacillariophyta</taxon>
        <taxon>Coscinodiscophyceae</taxon>
        <taxon>Thalassiosirophycidae</taxon>
        <taxon>Thalassiosirales</taxon>
        <taxon>Thalassiosiraceae</taxon>
        <taxon>Thalassiosira</taxon>
    </lineage>
</organism>
<gene>
    <name evidence="2" type="ORF">THAOC_19322</name>
</gene>
<dbReference type="EMBL" id="AGNL01021208">
    <property type="protein sequence ID" value="EJK60340.1"/>
    <property type="molecule type" value="Genomic_DNA"/>
</dbReference>
<feature type="compositionally biased region" description="Basic and acidic residues" evidence="1">
    <location>
        <begin position="188"/>
        <end position="202"/>
    </location>
</feature>
<accession>K0S505</accession>
<feature type="non-terminal residue" evidence="2">
    <location>
        <position position="327"/>
    </location>
</feature>
<proteinExistence type="predicted"/>
<comment type="caution">
    <text evidence="2">The sequence shown here is derived from an EMBL/GenBank/DDBJ whole genome shotgun (WGS) entry which is preliminary data.</text>
</comment>